<dbReference type="Gene3D" id="3.40.50.300">
    <property type="entry name" value="P-loop containing nucleotide triphosphate hydrolases"/>
    <property type="match status" value="1"/>
</dbReference>
<evidence type="ECO:0000313" key="2">
    <source>
        <dbReference type="Proteomes" id="UP000824005"/>
    </source>
</evidence>
<organism evidence="1 2">
    <name type="scientific">Candidatus Agrococcus pullicola</name>
    <dbReference type="NCBI Taxonomy" id="2838429"/>
    <lineage>
        <taxon>Bacteria</taxon>
        <taxon>Bacillati</taxon>
        <taxon>Actinomycetota</taxon>
        <taxon>Actinomycetes</taxon>
        <taxon>Micrococcales</taxon>
        <taxon>Microbacteriaceae</taxon>
        <taxon>Agrococcus</taxon>
    </lineage>
</organism>
<dbReference type="EMBL" id="DXDC01000150">
    <property type="protein sequence ID" value="HIY65639.1"/>
    <property type="molecule type" value="Genomic_DNA"/>
</dbReference>
<accession>A0A9D1YTQ7</accession>
<evidence type="ECO:0000313" key="1">
    <source>
        <dbReference type="EMBL" id="HIY65639.1"/>
    </source>
</evidence>
<dbReference type="AlphaFoldDB" id="A0A9D1YTQ7"/>
<comment type="caution">
    <text evidence="1">The sequence shown here is derived from an EMBL/GenBank/DDBJ whole genome shotgun (WGS) entry which is preliminary data.</text>
</comment>
<dbReference type="Proteomes" id="UP000824005">
    <property type="component" value="Unassembled WGS sequence"/>
</dbReference>
<protein>
    <submittedName>
        <fullName evidence="1">Uncharacterized protein</fullName>
    </submittedName>
</protein>
<reference evidence="1" key="2">
    <citation type="submission" date="2021-04" db="EMBL/GenBank/DDBJ databases">
        <authorList>
            <person name="Gilroy R."/>
        </authorList>
    </citation>
    <scope>NUCLEOTIDE SEQUENCE</scope>
    <source>
        <strain evidence="1">ChiGjej1B1-98</strain>
    </source>
</reference>
<proteinExistence type="predicted"/>
<reference evidence="1" key="1">
    <citation type="journal article" date="2021" name="PeerJ">
        <title>Extensive microbial diversity within the chicken gut microbiome revealed by metagenomics and culture.</title>
        <authorList>
            <person name="Gilroy R."/>
            <person name="Ravi A."/>
            <person name="Getino M."/>
            <person name="Pursley I."/>
            <person name="Horton D.L."/>
            <person name="Alikhan N.F."/>
            <person name="Baker D."/>
            <person name="Gharbi K."/>
            <person name="Hall N."/>
            <person name="Watson M."/>
            <person name="Adriaenssens E.M."/>
            <person name="Foster-Nyarko E."/>
            <person name="Jarju S."/>
            <person name="Secka A."/>
            <person name="Antonio M."/>
            <person name="Oren A."/>
            <person name="Chaudhuri R.R."/>
            <person name="La Ragione R."/>
            <person name="Hildebrand F."/>
            <person name="Pallen M.J."/>
        </authorList>
    </citation>
    <scope>NUCLEOTIDE SEQUENCE</scope>
    <source>
        <strain evidence="1">ChiGjej1B1-98</strain>
    </source>
</reference>
<dbReference type="SUPFAM" id="SSF52540">
    <property type="entry name" value="P-loop containing nucleoside triphosphate hydrolases"/>
    <property type="match status" value="1"/>
</dbReference>
<sequence>MATESTAPLLRVTGLLKAFPGLTALDRVDLDVGPGEIVSVVGHNGSRKVNAHQDPRGRVLRGCGAR</sequence>
<name>A0A9D1YTQ7_9MICO</name>
<dbReference type="InterPro" id="IPR027417">
    <property type="entry name" value="P-loop_NTPase"/>
</dbReference>
<gene>
    <name evidence="1" type="ORF">H9830_05110</name>
</gene>